<feature type="non-terminal residue" evidence="1">
    <location>
        <position position="68"/>
    </location>
</feature>
<name>A0ABD0NLJ3_CIRMR</name>
<accession>A0ABD0NLJ3</accession>
<gene>
    <name evidence="1" type="ORF">M9458_045521</name>
</gene>
<reference evidence="1 2" key="1">
    <citation type="submission" date="2024-05" db="EMBL/GenBank/DDBJ databases">
        <title>Genome sequencing and assembly of Indian major carp, Cirrhinus mrigala (Hamilton, 1822).</title>
        <authorList>
            <person name="Mohindra V."/>
            <person name="Chowdhury L.M."/>
            <person name="Lal K."/>
            <person name="Jena J.K."/>
        </authorList>
    </citation>
    <scope>NUCLEOTIDE SEQUENCE [LARGE SCALE GENOMIC DNA]</scope>
    <source>
        <strain evidence="1">CM1030</strain>
        <tissue evidence="1">Blood</tissue>
    </source>
</reference>
<sequence>RCYTVWRGHFVNGGKDVYQASLRSLSQPFLPYKLPEKIEIGKVMSLQQVKQKIPSALFSWNLYTGSHE</sequence>
<feature type="non-terminal residue" evidence="1">
    <location>
        <position position="1"/>
    </location>
</feature>
<comment type="caution">
    <text evidence="1">The sequence shown here is derived from an EMBL/GenBank/DDBJ whole genome shotgun (WGS) entry which is preliminary data.</text>
</comment>
<evidence type="ECO:0000313" key="1">
    <source>
        <dbReference type="EMBL" id="KAL0161796.1"/>
    </source>
</evidence>
<evidence type="ECO:0000313" key="2">
    <source>
        <dbReference type="Proteomes" id="UP001529510"/>
    </source>
</evidence>
<organism evidence="1 2">
    <name type="scientific">Cirrhinus mrigala</name>
    <name type="common">Mrigala</name>
    <dbReference type="NCBI Taxonomy" id="683832"/>
    <lineage>
        <taxon>Eukaryota</taxon>
        <taxon>Metazoa</taxon>
        <taxon>Chordata</taxon>
        <taxon>Craniata</taxon>
        <taxon>Vertebrata</taxon>
        <taxon>Euteleostomi</taxon>
        <taxon>Actinopterygii</taxon>
        <taxon>Neopterygii</taxon>
        <taxon>Teleostei</taxon>
        <taxon>Ostariophysi</taxon>
        <taxon>Cypriniformes</taxon>
        <taxon>Cyprinidae</taxon>
        <taxon>Labeoninae</taxon>
        <taxon>Labeonini</taxon>
        <taxon>Cirrhinus</taxon>
    </lineage>
</organism>
<dbReference type="PANTHER" id="PTHR16207:SF1">
    <property type="entry name" value="PROTEIN TASOR"/>
    <property type="match status" value="1"/>
</dbReference>
<dbReference type="Proteomes" id="UP001529510">
    <property type="component" value="Unassembled WGS sequence"/>
</dbReference>
<dbReference type="InterPro" id="IPR046432">
    <property type="entry name" value="TASOR"/>
</dbReference>
<protein>
    <submittedName>
        <fullName evidence="1">Uncharacterized protein</fullName>
    </submittedName>
</protein>
<proteinExistence type="predicted"/>
<dbReference type="PANTHER" id="PTHR16207">
    <property type="entry name" value="SET DOMAIN-CONTAINING PROTEIN"/>
    <property type="match status" value="1"/>
</dbReference>
<dbReference type="EMBL" id="JAMKFB020000022">
    <property type="protein sequence ID" value="KAL0161796.1"/>
    <property type="molecule type" value="Genomic_DNA"/>
</dbReference>
<keyword evidence="2" id="KW-1185">Reference proteome</keyword>
<dbReference type="AlphaFoldDB" id="A0ABD0NLJ3"/>